<dbReference type="EMBL" id="FORF01000008">
    <property type="protein sequence ID" value="SFI90168.1"/>
    <property type="molecule type" value="Genomic_DNA"/>
</dbReference>
<evidence type="ECO:0000256" key="3">
    <source>
        <dbReference type="ARBA" id="ARBA00022475"/>
    </source>
</evidence>
<evidence type="ECO:0000256" key="6">
    <source>
        <dbReference type="ARBA" id="ARBA00022989"/>
    </source>
</evidence>
<organism evidence="11 12">
    <name type="scientific">Aquamicrobium aerolatum DSM 21857</name>
    <dbReference type="NCBI Taxonomy" id="1121003"/>
    <lineage>
        <taxon>Bacteria</taxon>
        <taxon>Pseudomonadati</taxon>
        <taxon>Pseudomonadota</taxon>
        <taxon>Alphaproteobacteria</taxon>
        <taxon>Hyphomicrobiales</taxon>
        <taxon>Phyllobacteriaceae</taxon>
        <taxon>Aerobium</taxon>
    </lineage>
</organism>
<dbReference type="PANTHER" id="PTHR35011:SF10">
    <property type="entry name" value="TRAP TRANSPORTER SMALL PERMEASE PROTEIN"/>
    <property type="match status" value="1"/>
</dbReference>
<dbReference type="AlphaFoldDB" id="A0A1I3LZL1"/>
<reference evidence="12" key="1">
    <citation type="submission" date="2016-10" db="EMBL/GenBank/DDBJ databases">
        <authorList>
            <person name="Varghese N."/>
            <person name="Submissions S."/>
        </authorList>
    </citation>
    <scope>NUCLEOTIDE SEQUENCE [LARGE SCALE GENOMIC DNA]</scope>
    <source>
        <strain evidence="12">DSM 21857</strain>
    </source>
</reference>
<dbReference type="InterPro" id="IPR007387">
    <property type="entry name" value="TRAP_DctQ"/>
</dbReference>
<keyword evidence="2 9" id="KW-0813">Transport</keyword>
<keyword evidence="7 9" id="KW-0472">Membrane</keyword>
<comment type="subunit">
    <text evidence="9">The complex comprises the extracytoplasmic solute receptor protein and the two transmembrane proteins.</text>
</comment>
<dbReference type="GO" id="GO:0015740">
    <property type="term" value="P:C4-dicarboxylate transport"/>
    <property type="evidence" value="ECO:0007669"/>
    <property type="project" value="TreeGrafter"/>
</dbReference>
<keyword evidence="3" id="KW-1003">Cell membrane</keyword>
<dbReference type="GO" id="GO:0005886">
    <property type="term" value="C:plasma membrane"/>
    <property type="evidence" value="ECO:0007669"/>
    <property type="project" value="UniProtKB-SubCell"/>
</dbReference>
<feature type="transmembrane region" description="Helical" evidence="9">
    <location>
        <begin position="85"/>
        <end position="103"/>
    </location>
</feature>
<comment type="subcellular location">
    <subcellularLocation>
        <location evidence="1 9">Cell inner membrane</location>
        <topology evidence="1 9">Multi-pass membrane protein</topology>
    </subcellularLocation>
</comment>
<keyword evidence="12" id="KW-1185">Reference proteome</keyword>
<comment type="function">
    <text evidence="9">Part of the tripartite ATP-independent periplasmic (TRAP) transport system.</text>
</comment>
<comment type="similarity">
    <text evidence="8 9">Belongs to the TRAP transporter small permease family.</text>
</comment>
<evidence type="ECO:0000313" key="12">
    <source>
        <dbReference type="Proteomes" id="UP000242763"/>
    </source>
</evidence>
<sequence length="184" mass="20290">MLSIIHALSRYSVWISGGFLLLSAVLVGVEVLMRNIFQYSFGGVDEISSYIFAIGVSWSLAFTLLSRAHIRIDLFYGRMTPTWRAALDILSLACLLCVTALLFQQALDSTTTSFEIGARSNTPLGVTLWIPQSLWAAGLGFFGLVQIYLLGSITRLFIKNNMKQIAEISGVKSLDEEIEDEISA</sequence>
<evidence type="ECO:0000256" key="5">
    <source>
        <dbReference type="ARBA" id="ARBA00022692"/>
    </source>
</evidence>
<evidence type="ECO:0000259" key="10">
    <source>
        <dbReference type="Pfam" id="PF04290"/>
    </source>
</evidence>
<feature type="transmembrane region" description="Helical" evidence="9">
    <location>
        <begin position="12"/>
        <end position="32"/>
    </location>
</feature>
<keyword evidence="5 9" id="KW-0812">Transmembrane</keyword>
<evidence type="ECO:0000256" key="1">
    <source>
        <dbReference type="ARBA" id="ARBA00004429"/>
    </source>
</evidence>
<dbReference type="Pfam" id="PF04290">
    <property type="entry name" value="DctQ"/>
    <property type="match status" value="1"/>
</dbReference>
<keyword evidence="6 9" id="KW-1133">Transmembrane helix</keyword>
<dbReference type="Proteomes" id="UP000242763">
    <property type="component" value="Unassembled WGS sequence"/>
</dbReference>
<evidence type="ECO:0000256" key="4">
    <source>
        <dbReference type="ARBA" id="ARBA00022519"/>
    </source>
</evidence>
<evidence type="ECO:0000256" key="2">
    <source>
        <dbReference type="ARBA" id="ARBA00022448"/>
    </source>
</evidence>
<dbReference type="GO" id="GO:0022857">
    <property type="term" value="F:transmembrane transporter activity"/>
    <property type="evidence" value="ECO:0007669"/>
    <property type="project" value="UniProtKB-UniRule"/>
</dbReference>
<dbReference type="InterPro" id="IPR055348">
    <property type="entry name" value="DctQ"/>
</dbReference>
<gene>
    <name evidence="11" type="ORF">SAMN03080618_01606</name>
</gene>
<dbReference type="STRING" id="1121003.SAMN03080618_01606"/>
<dbReference type="PANTHER" id="PTHR35011">
    <property type="entry name" value="2,3-DIKETO-L-GULONATE TRAP TRANSPORTER SMALL PERMEASE PROTEIN YIAM"/>
    <property type="match status" value="1"/>
</dbReference>
<feature type="transmembrane region" description="Helical" evidence="9">
    <location>
        <begin position="47"/>
        <end position="65"/>
    </location>
</feature>
<evidence type="ECO:0000256" key="9">
    <source>
        <dbReference type="RuleBase" id="RU369079"/>
    </source>
</evidence>
<name>A0A1I3LZL1_9HYPH</name>
<dbReference type="RefSeq" id="WP_091520751.1">
    <property type="nucleotide sequence ID" value="NZ_FORF01000008.1"/>
</dbReference>
<keyword evidence="4 9" id="KW-0997">Cell inner membrane</keyword>
<accession>A0A1I3LZL1</accession>
<proteinExistence type="inferred from homology"/>
<feature type="domain" description="Tripartite ATP-independent periplasmic transporters DctQ component" evidence="10">
    <location>
        <begin position="24"/>
        <end position="149"/>
    </location>
</feature>
<dbReference type="OrthoDB" id="7866592at2"/>
<protein>
    <recommendedName>
        <fullName evidence="9">TRAP transporter small permease protein</fullName>
    </recommendedName>
</protein>
<evidence type="ECO:0000313" key="11">
    <source>
        <dbReference type="EMBL" id="SFI90168.1"/>
    </source>
</evidence>
<evidence type="ECO:0000256" key="7">
    <source>
        <dbReference type="ARBA" id="ARBA00023136"/>
    </source>
</evidence>
<evidence type="ECO:0000256" key="8">
    <source>
        <dbReference type="ARBA" id="ARBA00038436"/>
    </source>
</evidence>
<feature type="transmembrane region" description="Helical" evidence="9">
    <location>
        <begin position="134"/>
        <end position="158"/>
    </location>
</feature>